<dbReference type="Proteomes" id="UP000887576">
    <property type="component" value="Unplaced"/>
</dbReference>
<proteinExistence type="predicted"/>
<reference evidence="2" key="1">
    <citation type="submission" date="2022-11" db="UniProtKB">
        <authorList>
            <consortium name="WormBaseParasite"/>
        </authorList>
    </citation>
    <scope>IDENTIFICATION</scope>
</reference>
<accession>A0AC34RRW8</accession>
<dbReference type="WBParaSite" id="JU765_v2.g9707.t1">
    <property type="protein sequence ID" value="JU765_v2.g9707.t1"/>
    <property type="gene ID" value="JU765_v2.g9707"/>
</dbReference>
<protein>
    <submittedName>
        <fullName evidence="2">Uncharacterized protein</fullName>
    </submittedName>
</protein>
<sequence length="76" mass="8266">MPPTDTLTILATWLPAINALSVMFIVTPYRRGIWKLLTAKVERTTSIIDGGNKISVINVNIASTGNQNPLNLVMVS</sequence>
<evidence type="ECO:0000313" key="2">
    <source>
        <dbReference type="WBParaSite" id="JU765_v2.g9707.t1"/>
    </source>
</evidence>
<organism evidence="1 2">
    <name type="scientific">Panagrolaimus sp. JU765</name>
    <dbReference type="NCBI Taxonomy" id="591449"/>
    <lineage>
        <taxon>Eukaryota</taxon>
        <taxon>Metazoa</taxon>
        <taxon>Ecdysozoa</taxon>
        <taxon>Nematoda</taxon>
        <taxon>Chromadorea</taxon>
        <taxon>Rhabditida</taxon>
        <taxon>Tylenchina</taxon>
        <taxon>Panagrolaimomorpha</taxon>
        <taxon>Panagrolaimoidea</taxon>
        <taxon>Panagrolaimidae</taxon>
        <taxon>Panagrolaimus</taxon>
    </lineage>
</organism>
<evidence type="ECO:0000313" key="1">
    <source>
        <dbReference type="Proteomes" id="UP000887576"/>
    </source>
</evidence>
<name>A0AC34RRW8_9BILA</name>